<protein>
    <submittedName>
        <fullName evidence="1">Uncharacterized protein</fullName>
    </submittedName>
</protein>
<keyword evidence="2" id="KW-1185">Reference proteome</keyword>
<dbReference type="AlphaFoldDB" id="A0A172S017"/>
<organism evidence="1 2">
    <name type="scientific">Denitrobacterium detoxificans</name>
    <dbReference type="NCBI Taxonomy" id="79604"/>
    <lineage>
        <taxon>Bacteria</taxon>
        <taxon>Bacillati</taxon>
        <taxon>Actinomycetota</taxon>
        <taxon>Coriobacteriia</taxon>
        <taxon>Eggerthellales</taxon>
        <taxon>Eggerthellaceae</taxon>
        <taxon>Denitrobacterium</taxon>
    </lineage>
</organism>
<dbReference type="Proteomes" id="UP000182975">
    <property type="component" value="Unassembled WGS sequence"/>
</dbReference>
<proteinExistence type="predicted"/>
<evidence type="ECO:0000313" key="1">
    <source>
        <dbReference type="EMBL" id="SEO40485.1"/>
    </source>
</evidence>
<evidence type="ECO:0000313" key="2">
    <source>
        <dbReference type="Proteomes" id="UP000182975"/>
    </source>
</evidence>
<reference evidence="2" key="1">
    <citation type="submission" date="2016-10" db="EMBL/GenBank/DDBJ databases">
        <authorList>
            <person name="Varghese N."/>
        </authorList>
    </citation>
    <scope>NUCLEOTIDE SEQUENCE [LARGE SCALE GENOMIC DNA]</scope>
    <source>
        <strain evidence="2">DSM 21843</strain>
    </source>
</reference>
<dbReference type="EMBL" id="FOEC01000001">
    <property type="protein sequence ID" value="SEO40485.1"/>
    <property type="molecule type" value="Genomic_DNA"/>
</dbReference>
<dbReference type="RefSeq" id="WP_066664527.1">
    <property type="nucleotide sequence ID" value="NZ_CP011402.1"/>
</dbReference>
<accession>A0A172S017</accession>
<dbReference type="PATRIC" id="fig|79604.3.peg.1951"/>
<dbReference type="OrthoDB" id="1654298at2"/>
<sequence>MRYEYVRVKLDKNNYAMNADMESHREIIDLMAAEGKRYAGWFPVTQGPTGKTVEFDLIFEVA</sequence>
<dbReference type="STRING" id="79604.AAY81_09730"/>
<name>A0A172S017_9ACTN</name>
<dbReference type="KEGG" id="ddt:AAY81_09730"/>
<gene>
    <name evidence="1" type="ORF">SAMN02910314_00143</name>
</gene>